<dbReference type="GO" id="GO:0003677">
    <property type="term" value="F:DNA binding"/>
    <property type="evidence" value="ECO:0007669"/>
    <property type="project" value="UniProtKB-KW"/>
</dbReference>
<reference evidence="5 6" key="1">
    <citation type="journal article" date="2009" name="Int. J. Syst. Evol. Microbiol.">
        <title>Nocardioides caeni sp. nov., isolated from wastewater.</title>
        <authorList>
            <person name="Yoon J.H."/>
            <person name="Kang S.J."/>
            <person name="Park S."/>
            <person name="Kim W."/>
            <person name="Oh T.K."/>
        </authorList>
    </citation>
    <scope>NUCLEOTIDE SEQUENCE [LARGE SCALE GENOMIC DNA]</scope>
    <source>
        <strain evidence="5 6">DSM 23134</strain>
    </source>
</reference>
<dbReference type="SUPFAM" id="SSF46894">
    <property type="entry name" value="C-terminal effector domain of the bipartite response regulators"/>
    <property type="match status" value="1"/>
</dbReference>
<dbReference type="PROSITE" id="PS50043">
    <property type="entry name" value="HTH_LUXR_2"/>
    <property type="match status" value="1"/>
</dbReference>
<dbReference type="Proteomes" id="UP000307087">
    <property type="component" value="Unassembled WGS sequence"/>
</dbReference>
<keyword evidence="6" id="KW-1185">Reference proteome</keyword>
<dbReference type="PANTHER" id="PTHR44688">
    <property type="entry name" value="DNA-BINDING TRANSCRIPTIONAL ACTIVATOR DEVR_DOSR"/>
    <property type="match status" value="1"/>
</dbReference>
<keyword evidence="1" id="KW-0805">Transcription regulation</keyword>
<dbReference type="InterPro" id="IPR016032">
    <property type="entry name" value="Sig_transdc_resp-reg_C-effctor"/>
</dbReference>
<evidence type="ECO:0000256" key="1">
    <source>
        <dbReference type="ARBA" id="ARBA00023015"/>
    </source>
</evidence>
<dbReference type="InterPro" id="IPR011990">
    <property type="entry name" value="TPR-like_helical_dom_sf"/>
</dbReference>
<dbReference type="AlphaFoldDB" id="A0A4S8N210"/>
<evidence type="ECO:0000259" key="4">
    <source>
        <dbReference type="PROSITE" id="PS50043"/>
    </source>
</evidence>
<evidence type="ECO:0000313" key="6">
    <source>
        <dbReference type="Proteomes" id="UP000307087"/>
    </source>
</evidence>
<protein>
    <recommendedName>
        <fullName evidence="4">HTH luxR-type domain-containing protein</fullName>
    </recommendedName>
</protein>
<accession>A0A4S8N210</accession>
<dbReference type="InterPro" id="IPR059106">
    <property type="entry name" value="WHD_MalT"/>
</dbReference>
<comment type="caution">
    <text evidence="5">The sequence shown here is derived from an EMBL/GenBank/DDBJ whole genome shotgun (WGS) entry which is preliminary data.</text>
</comment>
<dbReference type="RefSeq" id="WP_136563818.1">
    <property type="nucleotide sequence ID" value="NZ_BAABLS010000006.1"/>
</dbReference>
<dbReference type="CDD" id="cd06170">
    <property type="entry name" value="LuxR_C_like"/>
    <property type="match status" value="1"/>
</dbReference>
<gene>
    <name evidence="5" type="ORF">E9934_15610</name>
</gene>
<dbReference type="OrthoDB" id="134985at2"/>
<organism evidence="5 6">
    <name type="scientific">Nocardioides caeni</name>
    <dbReference type="NCBI Taxonomy" id="574700"/>
    <lineage>
        <taxon>Bacteria</taxon>
        <taxon>Bacillati</taxon>
        <taxon>Actinomycetota</taxon>
        <taxon>Actinomycetes</taxon>
        <taxon>Propionibacteriales</taxon>
        <taxon>Nocardioidaceae</taxon>
        <taxon>Nocardioides</taxon>
    </lineage>
</organism>
<evidence type="ECO:0000256" key="2">
    <source>
        <dbReference type="ARBA" id="ARBA00023125"/>
    </source>
</evidence>
<keyword evidence="2" id="KW-0238">DNA-binding</keyword>
<dbReference type="InterPro" id="IPR027417">
    <property type="entry name" value="P-loop_NTPase"/>
</dbReference>
<evidence type="ECO:0000256" key="3">
    <source>
        <dbReference type="ARBA" id="ARBA00023163"/>
    </source>
</evidence>
<feature type="domain" description="HTH luxR-type" evidence="4">
    <location>
        <begin position="782"/>
        <end position="847"/>
    </location>
</feature>
<name>A0A4S8N210_9ACTN</name>
<dbReference type="SMART" id="SM00382">
    <property type="entry name" value="AAA"/>
    <property type="match status" value="1"/>
</dbReference>
<dbReference type="Pfam" id="PF00196">
    <property type="entry name" value="GerE"/>
    <property type="match status" value="1"/>
</dbReference>
<dbReference type="GO" id="GO:0006355">
    <property type="term" value="P:regulation of DNA-templated transcription"/>
    <property type="evidence" value="ECO:0007669"/>
    <property type="project" value="InterPro"/>
</dbReference>
<evidence type="ECO:0000313" key="5">
    <source>
        <dbReference type="EMBL" id="THV09940.1"/>
    </source>
</evidence>
<proteinExistence type="predicted"/>
<sequence length="855" mass="90941">MTGSTPVLLPRPRLLDRLGTNESRVVVLSAPSGSGKTSLVRSWVDQQESLQVVWVTLDTDHVGRTNLWQAVVTNAGRLGVLPTADAADLVADLERATDLPALVATALASRPRLVLVLDAYERLRDATAAVDDDVQRLVRAHPDLTVVITTRTTTGLAHPGRTLRGDVELLTATDLAFTEEETAALLATHGAPGTTRHAADLHRATGGFPLAVRAGMISLARASDGVPDWPSLVADDLRGQLTDAATRAFVLATSVPPYFDVELAIELTGSPEAKAVIAELEWNGLGRWIPFAPGRQVFQYVESLRTAMRADVEQLPAGRRARLALQTVGWLHRNGNFEAAFEVAVDARQYDIAGRVYAALVASNPDTITTGRFDRQLASVPRRALTQYPALALGRGLACHRNPALHGAAVEFFRIPAAWTTPRSPDMTPGEILTCHTAKAASLRILGRFDEAGRAAHQALAYFATIPDGEQLHVTDLGATTLRHLAYSLFQDGQIDAARATTMQAITLSTHAESLNHTAVYAVGFNALDGRTAEARAALDHIDPGAWRPGQTETYPNALGRIGRAALLVDDFDLAASISEYDGCAFATASEFWPFVTWTLMHAHLGLGQATTEAHRVEAALARTPAPPGMADSLGSAAVRGTLAILWLAAGNRTKAGPLLRLRTRYPGQLAPAVLLSRLLAGEATEVVAALPDVETLAGHTGRSTAAVLALGAAAALRVDRPDTAIALLDRMVALVGPGGARLHLMYLPGEDLAALRALAADRNNTALIDYLAAPVPHVVTAVAAPPALTAQERTVIAAFARHPTRAATAAALHISENTVKTHLRRIYRKLGVNSRDAVIQKAIELDLLGPPRAP</sequence>
<dbReference type="Gene3D" id="1.25.40.10">
    <property type="entry name" value="Tetratricopeptide repeat domain"/>
    <property type="match status" value="1"/>
</dbReference>
<dbReference type="Gene3D" id="1.10.10.10">
    <property type="entry name" value="Winged helix-like DNA-binding domain superfamily/Winged helix DNA-binding domain"/>
    <property type="match status" value="1"/>
</dbReference>
<dbReference type="Pfam" id="PF25873">
    <property type="entry name" value="WHD_MalT"/>
    <property type="match status" value="1"/>
</dbReference>
<dbReference type="EMBL" id="STGW01000012">
    <property type="protein sequence ID" value="THV09940.1"/>
    <property type="molecule type" value="Genomic_DNA"/>
</dbReference>
<dbReference type="InterPro" id="IPR003593">
    <property type="entry name" value="AAA+_ATPase"/>
</dbReference>
<dbReference type="SUPFAM" id="SSF52540">
    <property type="entry name" value="P-loop containing nucleoside triphosphate hydrolases"/>
    <property type="match status" value="1"/>
</dbReference>
<dbReference type="InterPro" id="IPR036388">
    <property type="entry name" value="WH-like_DNA-bd_sf"/>
</dbReference>
<dbReference type="Gene3D" id="3.40.50.300">
    <property type="entry name" value="P-loop containing nucleotide triphosphate hydrolases"/>
    <property type="match status" value="1"/>
</dbReference>
<keyword evidence="3" id="KW-0804">Transcription</keyword>
<dbReference type="PANTHER" id="PTHR44688:SF16">
    <property type="entry name" value="DNA-BINDING TRANSCRIPTIONAL ACTIVATOR DEVR_DOSR"/>
    <property type="match status" value="1"/>
</dbReference>
<dbReference type="SMART" id="SM00421">
    <property type="entry name" value="HTH_LUXR"/>
    <property type="match status" value="1"/>
</dbReference>
<dbReference type="InterPro" id="IPR000792">
    <property type="entry name" value="Tscrpt_reg_LuxR_C"/>
</dbReference>